<reference evidence="2 3" key="1">
    <citation type="journal article" date="2011" name="Nat. Genet.">
        <title>The genome of the mesopolyploid crop species Brassica rapa.</title>
        <authorList>
            <consortium name="Brassica rapa Genome Sequencing Project Consortium"/>
            <person name="Wang X."/>
            <person name="Wang H."/>
            <person name="Wang J."/>
            <person name="Sun R."/>
            <person name="Wu J."/>
            <person name="Liu S."/>
            <person name="Bai Y."/>
            <person name="Mun J.H."/>
            <person name="Bancroft I."/>
            <person name="Cheng F."/>
            <person name="Huang S."/>
            <person name="Li X."/>
            <person name="Hua W."/>
            <person name="Wang J."/>
            <person name="Wang X."/>
            <person name="Freeling M."/>
            <person name="Pires J.C."/>
            <person name="Paterson A.H."/>
            <person name="Chalhoub B."/>
            <person name="Wang B."/>
            <person name="Hayward A."/>
            <person name="Sharpe A.G."/>
            <person name="Park B.S."/>
            <person name="Weisshaar B."/>
            <person name="Liu B."/>
            <person name="Li B."/>
            <person name="Liu B."/>
            <person name="Tong C."/>
            <person name="Song C."/>
            <person name="Duran C."/>
            <person name="Peng C."/>
            <person name="Geng C."/>
            <person name="Koh C."/>
            <person name="Lin C."/>
            <person name="Edwards D."/>
            <person name="Mu D."/>
            <person name="Shen D."/>
            <person name="Soumpourou E."/>
            <person name="Li F."/>
            <person name="Fraser F."/>
            <person name="Conant G."/>
            <person name="Lassalle G."/>
            <person name="King G.J."/>
            <person name="Bonnema G."/>
            <person name="Tang H."/>
            <person name="Wang H."/>
            <person name="Belcram H."/>
            <person name="Zhou H."/>
            <person name="Hirakawa H."/>
            <person name="Abe H."/>
            <person name="Guo H."/>
            <person name="Wang H."/>
            <person name="Jin H."/>
            <person name="Parkin I.A."/>
            <person name="Batley J."/>
            <person name="Kim J.S."/>
            <person name="Just J."/>
            <person name="Li J."/>
            <person name="Xu J."/>
            <person name="Deng J."/>
            <person name="Kim J.A."/>
            <person name="Li J."/>
            <person name="Yu J."/>
            <person name="Meng J."/>
            <person name="Wang J."/>
            <person name="Min J."/>
            <person name="Poulain J."/>
            <person name="Wang J."/>
            <person name="Hatakeyama K."/>
            <person name="Wu K."/>
            <person name="Wang L."/>
            <person name="Fang L."/>
            <person name="Trick M."/>
            <person name="Links M.G."/>
            <person name="Zhao M."/>
            <person name="Jin M."/>
            <person name="Ramchiary N."/>
            <person name="Drou N."/>
            <person name="Berkman P.J."/>
            <person name="Cai Q."/>
            <person name="Huang Q."/>
            <person name="Li R."/>
            <person name="Tabata S."/>
            <person name="Cheng S."/>
            <person name="Zhang S."/>
            <person name="Zhang S."/>
            <person name="Huang S."/>
            <person name="Sato S."/>
            <person name="Sun S."/>
            <person name="Kwon S.J."/>
            <person name="Choi S.R."/>
            <person name="Lee T.H."/>
            <person name="Fan W."/>
            <person name="Zhao X."/>
            <person name="Tan X."/>
            <person name="Xu X."/>
            <person name="Wang Y."/>
            <person name="Qiu Y."/>
            <person name="Yin Y."/>
            <person name="Li Y."/>
            <person name="Du Y."/>
            <person name="Liao Y."/>
            <person name="Lim Y."/>
            <person name="Narusaka Y."/>
            <person name="Wang Y."/>
            <person name="Wang Z."/>
            <person name="Li Z."/>
            <person name="Wang Z."/>
            <person name="Xiong Z."/>
            <person name="Zhang Z."/>
        </authorList>
    </citation>
    <scope>NUCLEOTIDE SEQUENCE [LARGE SCALE GENOMIC DNA]</scope>
    <source>
        <strain evidence="2 3">cv. Chiifu-401-42</strain>
    </source>
</reference>
<reference evidence="2 3" key="2">
    <citation type="journal article" date="2018" name="Hortic Res">
        <title>Improved Brassica rapa reference genome by single-molecule sequencing and chromosome conformation capture technologies.</title>
        <authorList>
            <person name="Zhang L."/>
            <person name="Cai X."/>
            <person name="Wu J."/>
            <person name="Liu M."/>
            <person name="Grob S."/>
            <person name="Cheng F."/>
            <person name="Liang J."/>
            <person name="Cai C."/>
            <person name="Liu Z."/>
            <person name="Liu B."/>
            <person name="Wang F."/>
            <person name="Li S."/>
            <person name="Liu F."/>
            <person name="Li X."/>
            <person name="Cheng L."/>
            <person name="Yang W."/>
            <person name="Li M.H."/>
            <person name="Grossniklaus U."/>
            <person name="Zheng H."/>
            <person name="Wang X."/>
        </authorList>
    </citation>
    <scope>NUCLEOTIDE SEQUENCE [LARGE SCALE GENOMIC DNA]</scope>
    <source>
        <strain evidence="2 3">cv. Chiifu-401-42</strain>
    </source>
</reference>
<dbReference type="OMA" id="WICWGLW"/>
<evidence type="ECO:0000313" key="3">
    <source>
        <dbReference type="Proteomes" id="UP000011750"/>
    </source>
</evidence>
<name>M4DFJ7_BRACM</name>
<dbReference type="Pfam" id="PF13966">
    <property type="entry name" value="zf-RVT"/>
    <property type="match status" value="1"/>
</dbReference>
<evidence type="ECO:0000313" key="2">
    <source>
        <dbReference type="EnsemblPlants" id="Bra015270.1-P"/>
    </source>
</evidence>
<sequence length="148" mass="16561">MWCCALNNLPTRNNLRKRGLQGHTSCSKCGAEEIIKHILFQCETIVEVWDMCPWLAPLGSPSGSVSTFKESLQHSFARVNLPPVGSSASLFPWICWGLWINRNLHTFENKQTPPPEILSCATALLREWEAAQPSSSDRSRTLSPQLPT</sequence>
<accession>M4DFJ7</accession>
<evidence type="ECO:0000259" key="1">
    <source>
        <dbReference type="Pfam" id="PF13966"/>
    </source>
</evidence>
<organism evidence="2 3">
    <name type="scientific">Brassica campestris</name>
    <name type="common">Field mustard</name>
    <dbReference type="NCBI Taxonomy" id="3711"/>
    <lineage>
        <taxon>Eukaryota</taxon>
        <taxon>Viridiplantae</taxon>
        <taxon>Streptophyta</taxon>
        <taxon>Embryophyta</taxon>
        <taxon>Tracheophyta</taxon>
        <taxon>Spermatophyta</taxon>
        <taxon>Magnoliopsida</taxon>
        <taxon>eudicotyledons</taxon>
        <taxon>Gunneridae</taxon>
        <taxon>Pentapetalae</taxon>
        <taxon>rosids</taxon>
        <taxon>malvids</taxon>
        <taxon>Brassicales</taxon>
        <taxon>Brassicaceae</taxon>
        <taxon>Brassiceae</taxon>
        <taxon>Brassica</taxon>
    </lineage>
</organism>
<dbReference type="AlphaFoldDB" id="M4DFJ7"/>
<dbReference type="InterPro" id="IPR026960">
    <property type="entry name" value="RVT-Znf"/>
</dbReference>
<proteinExistence type="predicted"/>
<dbReference type="HOGENOM" id="CLU_1761347_0_0_1"/>
<protein>
    <recommendedName>
        <fullName evidence="1">Reverse transcriptase zinc-binding domain-containing protein</fullName>
    </recommendedName>
</protein>
<reference evidence="2" key="3">
    <citation type="submission" date="2023-03" db="UniProtKB">
        <authorList>
            <consortium name="EnsemblPlants"/>
        </authorList>
    </citation>
    <scope>IDENTIFICATION</scope>
    <source>
        <strain evidence="2">cv. Chiifu-401-42</strain>
    </source>
</reference>
<dbReference type="Proteomes" id="UP000011750">
    <property type="component" value="Chromosome A10"/>
</dbReference>
<dbReference type="Gramene" id="Bra015270.1">
    <property type="protein sequence ID" value="Bra015270.1-P"/>
    <property type="gene ID" value="Bra015270"/>
</dbReference>
<keyword evidence="3" id="KW-1185">Reference proteome</keyword>
<feature type="domain" description="Reverse transcriptase zinc-binding" evidence="1">
    <location>
        <begin position="1"/>
        <end position="49"/>
    </location>
</feature>
<dbReference type="EnsemblPlants" id="Bra015270.1">
    <property type="protein sequence ID" value="Bra015270.1-P"/>
    <property type="gene ID" value="Bra015270"/>
</dbReference>
<dbReference type="InParanoid" id="M4DFJ7"/>
<dbReference type="eggNOG" id="KOG1075">
    <property type="taxonomic scope" value="Eukaryota"/>
</dbReference>